<proteinExistence type="predicted"/>
<keyword evidence="2" id="KW-1185">Reference proteome</keyword>
<reference evidence="2" key="1">
    <citation type="submission" date="2021-01" db="EMBL/GenBank/DDBJ databases">
        <title>Caligus Genome Assembly.</title>
        <authorList>
            <person name="Gallardo-Escarate C."/>
        </authorList>
    </citation>
    <scope>NUCLEOTIDE SEQUENCE [LARGE SCALE GENOMIC DNA]</scope>
</reference>
<organism evidence="1 2">
    <name type="scientific">Caligus rogercresseyi</name>
    <name type="common">Sea louse</name>
    <dbReference type="NCBI Taxonomy" id="217165"/>
    <lineage>
        <taxon>Eukaryota</taxon>
        <taxon>Metazoa</taxon>
        <taxon>Ecdysozoa</taxon>
        <taxon>Arthropoda</taxon>
        <taxon>Crustacea</taxon>
        <taxon>Multicrustacea</taxon>
        <taxon>Hexanauplia</taxon>
        <taxon>Copepoda</taxon>
        <taxon>Siphonostomatoida</taxon>
        <taxon>Caligidae</taxon>
        <taxon>Caligus</taxon>
    </lineage>
</organism>
<evidence type="ECO:0000313" key="2">
    <source>
        <dbReference type="Proteomes" id="UP000595437"/>
    </source>
</evidence>
<protein>
    <submittedName>
        <fullName evidence="1">Uncharacterized protein</fullName>
    </submittedName>
</protein>
<dbReference type="Proteomes" id="UP000595437">
    <property type="component" value="Chromosome 12"/>
</dbReference>
<dbReference type="AlphaFoldDB" id="A0A7T8JX69"/>
<name>A0A7T8JX69_CALRO</name>
<accession>A0A7T8JX69</accession>
<evidence type="ECO:0000313" key="1">
    <source>
        <dbReference type="EMBL" id="QQP37195.1"/>
    </source>
</evidence>
<dbReference type="EMBL" id="CP045901">
    <property type="protein sequence ID" value="QQP37195.1"/>
    <property type="molecule type" value="Genomic_DNA"/>
</dbReference>
<gene>
    <name evidence="1" type="ORF">FKW44_017392</name>
</gene>
<sequence>MKPLAVYKAALHYGFTEEEIAGAQARYGYGYASFYTKVPMDIRSRLHLMKKQYTIDVEDPNG</sequence>